<evidence type="ECO:0000259" key="2">
    <source>
        <dbReference type="SMART" id="SM00181"/>
    </source>
</evidence>
<dbReference type="Gene3D" id="2.10.220.10">
    <property type="entry name" value="Hormone Receptor, Insulin-like Growth Factor Receptor 1, Chain A, domain 2"/>
    <property type="match status" value="1"/>
</dbReference>
<reference evidence="3 4" key="2">
    <citation type="journal article" date="2013" name="Genome Biol. Evol.">
        <title>Genome sequencing of Giardia lamblia genotypes A2 and B isolates (DH and GS) and comparative analysis with the genomes of genotypes A1 and E (WB and Pig).</title>
        <authorList>
            <person name="Adam R.D."/>
            <person name="Dahlstrom E.W."/>
            <person name="Martens C.A."/>
            <person name="Bruno D.P."/>
            <person name="Barbian K.D."/>
            <person name="Ricklefs S.M."/>
            <person name="Hernandez M.M."/>
            <person name="Narla N.P."/>
            <person name="Patel R.B."/>
            <person name="Porcella S.F."/>
            <person name="Nash T.E."/>
        </authorList>
    </citation>
    <scope>NUCLEOTIDE SEQUENCE [LARGE SCALE GENOMIC DNA]</scope>
    <source>
        <strain evidence="3 4">GS</strain>
    </source>
</reference>
<sequence>MWGCLVCANTGKPLYRLFQRRAPKSPVMIAVLLLGLFGISRAGDGSAPYQNNYYVACASTHRNCVENKCVMFGPRTTLCTECKSGSVPINGTCIETNNNMQQDTSVCVSQSTDGNTRCSSCTDGKEVGNAGGSTYFLFYGGCYNKNDWPGTHICKTVSGGTCSECAVEHYYVFTNDASNQEKCILCGDNVGFNNKVGVAGCSSCIPLPTTSAPSNEATKAAVRCMSCADPTKAPIDDACTDPAGHDCQNGHCTHCASTHVGYRGGCYSKDGAGASICDSSNLLNIGGYSACKQCVNSSEIPQNGNCKPTSKWGYCNKDSSTGRCTACNQNTPGSTVFFYEGGCYTTDDLLGRTVCTAASGGVCTTCNETQGYFATASTCRRCNDTANSGIDNCATCTPKSDGSKPLCTGCNNNKYAALDGGSCADSCPSPATPNCNGNICACKCGTGTYPSGTSCAQCDTACSECTGSGPSNCVTCASGKYIKTDESGVRTCVDSSGCGDGYYPNNNGYICTSCNIDSCKTCNPVGGSLKCTECSSGYLSLDGSSCSPQCAGPNQQPDANGRCVCMDGFQPDDSGICVATNTCPPQNSGCSSCNAAGECLSCSDSTQSIQPSKRSCAAACPGGSQLIGVLCTCMDGYALQGDACVSRSRRASSSSTVAVVSVVVVLLVVAAAALACWFVLRRRRRGPRGTSGRKRSAAENLELMGTVDEF</sequence>
<dbReference type="VEuPathDB" id="GiardiaDB:GL50581_4216"/>
<dbReference type="InterPro" id="IPR005127">
    <property type="entry name" value="Giardia_VSP"/>
</dbReference>
<gene>
    <name evidence="3" type="ORF">GSB_152334</name>
</gene>
<reference evidence="4" key="1">
    <citation type="submission" date="2012-02" db="EMBL/GenBank/DDBJ databases">
        <title>Genome sequencing of Giardia lamblia Genotypes A2 and B isolates (DH and GS) and comparative analysis with the genomes of Genotypes A1 and E (WB and Pig).</title>
        <authorList>
            <person name="Adam R."/>
            <person name="Dahlstrom E."/>
            <person name="Martens C."/>
            <person name="Bruno D."/>
            <person name="Barbian K."/>
            <person name="Porcella S.F."/>
            <person name="Nash T."/>
        </authorList>
    </citation>
    <scope>NUCLEOTIDE SEQUENCE</scope>
    <source>
        <strain evidence="4">GS</strain>
    </source>
</reference>
<dbReference type="PANTHER" id="PTHR23275:SF100">
    <property type="entry name" value="EGF-LIKE DOMAIN-CONTAINING PROTEIN"/>
    <property type="match status" value="1"/>
</dbReference>
<dbReference type="OrthoDB" id="409374at2759"/>
<feature type="domain" description="EGF-like" evidence="2">
    <location>
        <begin position="56"/>
        <end position="94"/>
    </location>
</feature>
<dbReference type="Pfam" id="PF03302">
    <property type="entry name" value="VSP"/>
    <property type="match status" value="1"/>
</dbReference>
<dbReference type="InterPro" id="IPR006212">
    <property type="entry name" value="Furin_repeat"/>
</dbReference>
<dbReference type="InterPro" id="IPR052798">
    <property type="entry name" value="Giardia_VSA"/>
</dbReference>
<dbReference type="Proteomes" id="UP000018040">
    <property type="component" value="Unassembled WGS sequence"/>
</dbReference>
<organism evidence="3 4">
    <name type="scientific">Giardia intestinalis</name>
    <name type="common">Giardia lamblia</name>
    <dbReference type="NCBI Taxonomy" id="5741"/>
    <lineage>
        <taxon>Eukaryota</taxon>
        <taxon>Metamonada</taxon>
        <taxon>Diplomonadida</taxon>
        <taxon>Hexamitidae</taxon>
        <taxon>Giardiinae</taxon>
        <taxon>Giardia</taxon>
    </lineage>
</organism>
<dbReference type="PANTHER" id="PTHR23275">
    <property type="entry name" value="CABRIOLET.-RELATED"/>
    <property type="match status" value="1"/>
</dbReference>
<evidence type="ECO:0000313" key="3">
    <source>
        <dbReference type="EMBL" id="ESU45042.1"/>
    </source>
</evidence>
<comment type="caution">
    <text evidence="3">The sequence shown here is derived from an EMBL/GenBank/DDBJ whole genome shotgun (WGS) entry which is preliminary data.</text>
</comment>
<keyword evidence="1" id="KW-1133">Transmembrane helix</keyword>
<dbReference type="SMART" id="SM00261">
    <property type="entry name" value="FU"/>
    <property type="match status" value="4"/>
</dbReference>
<dbReference type="VEuPathDB" id="GiardiaDB:QR46_3023"/>
<feature type="transmembrane region" description="Helical" evidence="1">
    <location>
        <begin position="657"/>
        <end position="680"/>
    </location>
</feature>
<evidence type="ECO:0000256" key="1">
    <source>
        <dbReference type="SAM" id="Phobius"/>
    </source>
</evidence>
<proteinExistence type="predicted"/>
<dbReference type="InterPro" id="IPR000742">
    <property type="entry name" value="EGF"/>
</dbReference>
<dbReference type="VEuPathDB" id="GiardiaDB:GL50803_0050221"/>
<keyword evidence="1" id="KW-0472">Membrane</keyword>
<keyword evidence="1" id="KW-0812">Transmembrane</keyword>
<dbReference type="EMBL" id="AHHH01000012">
    <property type="protein sequence ID" value="ESU45042.1"/>
    <property type="molecule type" value="Genomic_DNA"/>
</dbReference>
<dbReference type="SMART" id="SM00181">
    <property type="entry name" value="EGF"/>
    <property type="match status" value="3"/>
</dbReference>
<protein>
    <recommendedName>
        <fullName evidence="2">EGF-like domain-containing protein</fullName>
    </recommendedName>
</protein>
<feature type="domain" description="EGF-like" evidence="2">
    <location>
        <begin position="598"/>
        <end position="645"/>
    </location>
</feature>
<evidence type="ECO:0000313" key="4">
    <source>
        <dbReference type="Proteomes" id="UP000018040"/>
    </source>
</evidence>
<dbReference type="AlphaFoldDB" id="V6U335"/>
<name>V6U335_GIAIN</name>
<dbReference type="VEuPathDB" id="GiardiaDB:DHA2_151313"/>
<dbReference type="InterPro" id="IPR009030">
    <property type="entry name" value="Growth_fac_rcpt_cys_sf"/>
</dbReference>
<accession>V6U335</accession>
<dbReference type="SUPFAM" id="SSF57184">
    <property type="entry name" value="Growth factor receptor domain"/>
    <property type="match status" value="1"/>
</dbReference>
<feature type="domain" description="EGF-like" evidence="2">
    <location>
        <begin position="533"/>
        <end position="578"/>
    </location>
</feature>